<dbReference type="PANTHER" id="PTHR43991">
    <property type="entry name" value="WD REPEAT PROTEIN (AFU_ORTHOLOGUE AFUA_8G05640)-RELATED"/>
    <property type="match status" value="1"/>
</dbReference>
<feature type="domain" description="DUF2415" evidence="2">
    <location>
        <begin position="236"/>
        <end position="270"/>
    </location>
</feature>
<evidence type="ECO:0000313" key="3">
    <source>
        <dbReference type="EMBL" id="KAK9868108.1"/>
    </source>
</evidence>
<dbReference type="PROSITE" id="PS50082">
    <property type="entry name" value="WD_REPEATS_2"/>
    <property type="match status" value="1"/>
</dbReference>
<dbReference type="SMART" id="SM00320">
    <property type="entry name" value="WD40"/>
    <property type="match status" value="3"/>
</dbReference>
<dbReference type="InterPro" id="IPR001680">
    <property type="entry name" value="WD40_rpt"/>
</dbReference>
<dbReference type="InterPro" id="IPR015943">
    <property type="entry name" value="WD40/YVTN_repeat-like_dom_sf"/>
</dbReference>
<dbReference type="SUPFAM" id="SSF50978">
    <property type="entry name" value="WD40 repeat-like"/>
    <property type="match status" value="1"/>
</dbReference>
<name>A0AAW1TGW1_9CHLO</name>
<proteinExistence type="predicted"/>
<gene>
    <name evidence="3" type="ORF">WJX84_008232</name>
</gene>
<dbReference type="PANTHER" id="PTHR43991:SF9">
    <property type="entry name" value="DUF2415 DOMAIN-CONTAINING PROTEIN"/>
    <property type="match status" value="1"/>
</dbReference>
<dbReference type="Pfam" id="PF10313">
    <property type="entry name" value="DUF2415"/>
    <property type="match status" value="1"/>
</dbReference>
<dbReference type="InterPro" id="IPR019417">
    <property type="entry name" value="DUF2415"/>
</dbReference>
<organism evidence="3 4">
    <name type="scientific">Apatococcus fuscideae</name>
    <dbReference type="NCBI Taxonomy" id="2026836"/>
    <lineage>
        <taxon>Eukaryota</taxon>
        <taxon>Viridiplantae</taxon>
        <taxon>Chlorophyta</taxon>
        <taxon>core chlorophytes</taxon>
        <taxon>Trebouxiophyceae</taxon>
        <taxon>Chlorellales</taxon>
        <taxon>Chlorellaceae</taxon>
        <taxon>Apatococcus</taxon>
    </lineage>
</organism>
<comment type="caution">
    <text evidence="3">The sequence shown here is derived from an EMBL/GenBank/DDBJ whole genome shotgun (WGS) entry which is preliminary data.</text>
</comment>
<dbReference type="Pfam" id="PF00400">
    <property type="entry name" value="WD40"/>
    <property type="match status" value="1"/>
</dbReference>
<keyword evidence="4" id="KW-1185">Reference proteome</keyword>
<keyword evidence="1" id="KW-0853">WD repeat</keyword>
<dbReference type="EMBL" id="JALJOV010000045">
    <property type="protein sequence ID" value="KAK9868108.1"/>
    <property type="molecule type" value="Genomic_DNA"/>
</dbReference>
<protein>
    <recommendedName>
        <fullName evidence="2">DUF2415 domain-containing protein</fullName>
    </recommendedName>
</protein>
<dbReference type="InterPro" id="IPR036322">
    <property type="entry name" value="WD40_repeat_dom_sf"/>
</dbReference>
<evidence type="ECO:0000259" key="2">
    <source>
        <dbReference type="Pfam" id="PF10313"/>
    </source>
</evidence>
<dbReference type="AlphaFoldDB" id="A0AAW1TGW1"/>
<evidence type="ECO:0000256" key="1">
    <source>
        <dbReference type="PROSITE-ProRule" id="PRU00221"/>
    </source>
</evidence>
<evidence type="ECO:0000313" key="4">
    <source>
        <dbReference type="Proteomes" id="UP001485043"/>
    </source>
</evidence>
<feature type="repeat" description="WD" evidence="1">
    <location>
        <begin position="200"/>
        <end position="230"/>
    </location>
</feature>
<sequence>MVSGKGSYVQQSCSHGWHTTVQHWQLRDLICCGPEEDEVFLVDQNSTFRCNTHTDKATCIQQLPFDPTSMTVGHGCIAAGGPEGQLDVQRLHDGRSIYQGAVGSSVNNALHIATDASGQPRLFVCNNDKRVRVFRLHSMESVAEISTPVAINYSAMSPDGRTLACVGDSCEAYLYTITPTGFRFMIALDVGVTDYGMGCSWSHSGNWLATASQDGTASIWEMQRHRVVAQHRTNSACRNVKFSPSPVDLLAVSEHENFCHVLDARCLSSQLISQQLRVPQPASAPPELVDQGISGMSFSPSGKQLHVGLETSAVVTYQVDILDRISHGTSSLA</sequence>
<dbReference type="Gene3D" id="2.130.10.10">
    <property type="entry name" value="YVTN repeat-like/Quinoprotein amine dehydrogenase"/>
    <property type="match status" value="2"/>
</dbReference>
<accession>A0AAW1TGW1</accession>
<dbReference type="Proteomes" id="UP001485043">
    <property type="component" value="Unassembled WGS sequence"/>
</dbReference>
<reference evidence="3 4" key="1">
    <citation type="journal article" date="2024" name="Nat. Commun.">
        <title>Phylogenomics reveals the evolutionary origins of lichenization in chlorophyte algae.</title>
        <authorList>
            <person name="Puginier C."/>
            <person name="Libourel C."/>
            <person name="Otte J."/>
            <person name="Skaloud P."/>
            <person name="Haon M."/>
            <person name="Grisel S."/>
            <person name="Petersen M."/>
            <person name="Berrin J.G."/>
            <person name="Delaux P.M."/>
            <person name="Dal Grande F."/>
            <person name="Keller J."/>
        </authorList>
    </citation>
    <scope>NUCLEOTIDE SEQUENCE [LARGE SCALE GENOMIC DNA]</scope>
    <source>
        <strain evidence="3 4">SAG 2523</strain>
    </source>
</reference>